<gene>
    <name evidence="1" type="ORF">ACFFTR_08015</name>
</gene>
<organism evidence="1 2">
    <name type="scientific">Dactylosporangium vinaceum</name>
    <dbReference type="NCBI Taxonomy" id="53362"/>
    <lineage>
        <taxon>Bacteria</taxon>
        <taxon>Bacillati</taxon>
        <taxon>Actinomycetota</taxon>
        <taxon>Actinomycetes</taxon>
        <taxon>Micromonosporales</taxon>
        <taxon>Micromonosporaceae</taxon>
        <taxon>Dactylosporangium</taxon>
    </lineage>
</organism>
<keyword evidence="2" id="KW-1185">Reference proteome</keyword>
<sequence length="178" mass="19455">MQPVQIACGVVHATWRAALEPWHARLIHDHEMAYLNIATTIHVTSHCDLDAIAWDAIGAVLQDPDRDALPGRTAGALLGDNWSAFTADLADLIDDARAKPPLAMAAWAHLMCGDWWGMPGFDEQVDAVVRSGRVTRFPGTGEALARLLRDDPLAVPLQVWQEIVPEGNGLRWSDHQSG</sequence>
<proteinExistence type="predicted"/>
<evidence type="ECO:0000313" key="1">
    <source>
        <dbReference type="EMBL" id="MFB9443025.1"/>
    </source>
</evidence>
<dbReference type="EMBL" id="JBHMCA010000019">
    <property type="protein sequence ID" value="MFB9443025.1"/>
    <property type="molecule type" value="Genomic_DNA"/>
</dbReference>
<reference evidence="1 2" key="1">
    <citation type="submission" date="2024-09" db="EMBL/GenBank/DDBJ databases">
        <authorList>
            <person name="Sun Q."/>
            <person name="Mori K."/>
        </authorList>
    </citation>
    <scope>NUCLEOTIDE SEQUENCE [LARGE SCALE GENOMIC DNA]</scope>
    <source>
        <strain evidence="1 2">JCM 3307</strain>
    </source>
</reference>
<evidence type="ECO:0000313" key="2">
    <source>
        <dbReference type="Proteomes" id="UP001589608"/>
    </source>
</evidence>
<accession>A0ABV5M2I0</accession>
<dbReference type="RefSeq" id="WP_223099497.1">
    <property type="nucleotide sequence ID" value="NZ_CP061913.1"/>
</dbReference>
<name>A0ABV5M2I0_9ACTN</name>
<dbReference type="Proteomes" id="UP001589608">
    <property type="component" value="Unassembled WGS sequence"/>
</dbReference>
<protein>
    <submittedName>
        <fullName evidence="1">Uncharacterized protein</fullName>
    </submittedName>
</protein>
<comment type="caution">
    <text evidence="1">The sequence shown here is derived from an EMBL/GenBank/DDBJ whole genome shotgun (WGS) entry which is preliminary data.</text>
</comment>